<feature type="transmembrane region" description="Helical" evidence="1">
    <location>
        <begin position="26"/>
        <end position="44"/>
    </location>
</feature>
<feature type="transmembrane region" description="Helical" evidence="1">
    <location>
        <begin position="113"/>
        <end position="129"/>
    </location>
</feature>
<sequence>MLLLSLALILFPFAFLDRGFNTQTKKFIIFSFCVLFIILSGIRWNTGTDWDAYLYSFSAATTYDNAVNSPISFEWGYSVLNLLINKLVGSYTVFLFIFGFITIYLKFLVINRTQFIGCALFSLYIFYCYSMGDIVFGRQSLAISLVLFSFIYILKKEMLKFIFCIFLASLIHRSSIICLFLYYIYNLNISKKNMLLIFISSMFVGLALFNFKISNLNIPIISQFSAFAAYQDKLDAYSELGQVSYGQVDSNLSNILGYLRKGLFVIPMIILVKKENIVIYRLLNFSIFGSMVYFILGAIATDFKRLGGYFDIFDILIIPAVLYGIDNKKVRYVLILIYSIMIFLRLYTSLFNFWNEYDPFITIFDFHKTRY</sequence>
<feature type="transmembrane region" description="Helical" evidence="1">
    <location>
        <begin position="136"/>
        <end position="154"/>
    </location>
</feature>
<feature type="transmembrane region" description="Helical" evidence="1">
    <location>
        <begin position="195"/>
        <end position="213"/>
    </location>
</feature>
<gene>
    <name evidence="2" type="ORF">F960_01081</name>
</gene>
<evidence type="ECO:0000313" key="3">
    <source>
        <dbReference type="Proteomes" id="UP000013117"/>
    </source>
</evidence>
<dbReference type="HOGENOM" id="CLU_059692_1_0_6"/>
<protein>
    <recommendedName>
        <fullName evidence="4">EpsG family protein</fullName>
    </recommendedName>
</protein>
<comment type="caution">
    <text evidence="2">The sequence shown here is derived from an EMBL/GenBank/DDBJ whole genome shotgun (WGS) entry which is preliminary data.</text>
</comment>
<keyword evidence="1" id="KW-0812">Transmembrane</keyword>
<dbReference type="GeneID" id="84208492"/>
<keyword evidence="1" id="KW-0472">Membrane</keyword>
<accession>N8ZSP6</accession>
<organism evidence="2 3">
    <name type="scientific">Acinetobacter gerneri DSM 14967 = CIP 107464 = MTCC 9824</name>
    <dbReference type="NCBI Taxonomy" id="1120926"/>
    <lineage>
        <taxon>Bacteria</taxon>
        <taxon>Pseudomonadati</taxon>
        <taxon>Pseudomonadota</taxon>
        <taxon>Gammaproteobacteria</taxon>
        <taxon>Moraxellales</taxon>
        <taxon>Moraxellaceae</taxon>
        <taxon>Acinetobacter</taxon>
    </lineage>
</organism>
<feature type="transmembrane region" description="Helical" evidence="1">
    <location>
        <begin position="160"/>
        <end position="183"/>
    </location>
</feature>
<proteinExistence type="predicted"/>
<dbReference type="OrthoDB" id="7003806at2"/>
<name>N8ZSP6_9GAMM</name>
<evidence type="ECO:0008006" key="4">
    <source>
        <dbReference type="Google" id="ProtNLM"/>
    </source>
</evidence>
<evidence type="ECO:0000313" key="2">
    <source>
        <dbReference type="EMBL" id="ENV34773.1"/>
    </source>
</evidence>
<dbReference type="STRING" id="202952.GCA_000747725_00503"/>
<reference evidence="2 3" key="1">
    <citation type="submission" date="2013-02" db="EMBL/GenBank/DDBJ databases">
        <title>The Genome Sequence of Acinetobacter gerneri CIP 107464.</title>
        <authorList>
            <consortium name="The Broad Institute Genome Sequencing Platform"/>
            <consortium name="The Broad Institute Genome Sequencing Center for Infectious Disease"/>
            <person name="Cerqueira G."/>
            <person name="Feldgarden M."/>
            <person name="Courvalin P."/>
            <person name="Perichon B."/>
            <person name="Grillot-Courvalin C."/>
            <person name="Clermont D."/>
            <person name="Rocha E."/>
            <person name="Yoon E.-J."/>
            <person name="Nemec A."/>
            <person name="Walker B."/>
            <person name="Young S.K."/>
            <person name="Zeng Q."/>
            <person name="Gargeya S."/>
            <person name="Fitzgerald M."/>
            <person name="Haas B."/>
            <person name="Abouelleil A."/>
            <person name="Alvarado L."/>
            <person name="Arachchi H.M."/>
            <person name="Berlin A.M."/>
            <person name="Chapman S.B."/>
            <person name="Dewar J."/>
            <person name="Goldberg J."/>
            <person name="Griggs A."/>
            <person name="Gujja S."/>
            <person name="Hansen M."/>
            <person name="Howarth C."/>
            <person name="Imamovic A."/>
            <person name="Larimer J."/>
            <person name="McCowan C."/>
            <person name="Murphy C."/>
            <person name="Neiman D."/>
            <person name="Pearson M."/>
            <person name="Priest M."/>
            <person name="Roberts A."/>
            <person name="Saif S."/>
            <person name="Shea T."/>
            <person name="Sisk P."/>
            <person name="Sykes S."/>
            <person name="Wortman J."/>
            <person name="Nusbaum C."/>
            <person name="Birren B."/>
        </authorList>
    </citation>
    <scope>NUCLEOTIDE SEQUENCE [LARGE SCALE GENOMIC DNA]</scope>
    <source>
        <strain evidence="2 3">CIP 107464</strain>
    </source>
</reference>
<feature type="transmembrane region" description="Helical" evidence="1">
    <location>
        <begin position="306"/>
        <end position="325"/>
    </location>
</feature>
<dbReference type="Proteomes" id="UP000013117">
    <property type="component" value="Unassembled WGS sequence"/>
</dbReference>
<feature type="transmembrane region" description="Helical" evidence="1">
    <location>
        <begin position="87"/>
        <end position="107"/>
    </location>
</feature>
<keyword evidence="3" id="KW-1185">Reference proteome</keyword>
<dbReference type="PATRIC" id="fig|1120926.3.peg.1038"/>
<dbReference type="Pfam" id="PF14897">
    <property type="entry name" value="EpsG"/>
    <property type="match status" value="1"/>
</dbReference>
<dbReference type="EMBL" id="APPN01000052">
    <property type="protein sequence ID" value="ENV34773.1"/>
    <property type="molecule type" value="Genomic_DNA"/>
</dbReference>
<dbReference type="InterPro" id="IPR049458">
    <property type="entry name" value="EpsG-like"/>
</dbReference>
<keyword evidence="1" id="KW-1133">Transmembrane helix</keyword>
<dbReference type="RefSeq" id="WP_004858523.1">
    <property type="nucleotide sequence ID" value="NZ_ASYY01000116.1"/>
</dbReference>
<evidence type="ECO:0000256" key="1">
    <source>
        <dbReference type="SAM" id="Phobius"/>
    </source>
</evidence>
<feature type="transmembrane region" description="Helical" evidence="1">
    <location>
        <begin position="279"/>
        <end position="300"/>
    </location>
</feature>
<feature type="transmembrane region" description="Helical" evidence="1">
    <location>
        <begin position="332"/>
        <end position="354"/>
    </location>
</feature>
<dbReference type="AlphaFoldDB" id="N8ZSP6"/>